<organism evidence="12 13">
    <name type="scientific">Sellimonas catena</name>
    <dbReference type="NCBI Taxonomy" id="2994035"/>
    <lineage>
        <taxon>Bacteria</taxon>
        <taxon>Bacillati</taxon>
        <taxon>Bacillota</taxon>
        <taxon>Clostridia</taxon>
        <taxon>Lachnospirales</taxon>
        <taxon>Lachnospiraceae</taxon>
        <taxon>Sellimonas</taxon>
    </lineage>
</organism>
<feature type="domain" description="ABC transmembrane type-1" evidence="11">
    <location>
        <begin position="16"/>
        <end position="298"/>
    </location>
</feature>
<dbReference type="InterPro" id="IPR039421">
    <property type="entry name" value="Type_1_exporter"/>
</dbReference>
<evidence type="ECO:0000256" key="9">
    <source>
        <dbReference type="SAM" id="Phobius"/>
    </source>
</evidence>
<dbReference type="Pfam" id="PF00664">
    <property type="entry name" value="ABC_membrane"/>
    <property type="match status" value="1"/>
</dbReference>
<sequence length="585" mass="64068">MRKLLKYLNDYKKESVIGPLFKLLEACFELVVPLIMANMIDIGIRNQDTGYILRMGSILILFAVLGLACSLTAQYFAAKASVGFGTALRHDMFRHIQSLSYAEIDRAGSATLVTRITSDINQVQSGVNLVLRLFLRSPFIVVGALIMAFTISVKLALIFVVAVPLLALVIYGIMVVSIPLYRKVQKLLDRILLSTRENLEGIRVIRAFGMQGRERDEFKAENAKFLAAQMLVGKISALLNPATYIIVNVATIAIVWFGGRETYAGGITQGEVIALVNYMTQILTALVALSNLIVSFTKALACANRINEVFALEPSIQDGDGVKKVTDKEGAEQEQTREAAAFHQVSFAYPESKVYAVTGLDFSVKKGEMIGVIGGTGSGKSTLVQMIPRFYDVAEGSVTVDGEDVRNYKIEELRKKIGMVPQRAVLFRGTIRDNMKVGNEDADDEQIMEAIRTAQALEVVEGKPDGLDTLINEGGKNLSGGQKQRLTIARALVRKPQILILDDSASALDFATDARLRKAVKGLKDMTVFVVSQRAASVMQADRIIVMDDGKIAGIGTHDELMKSCEVYREICLSQLSEKEVGQHA</sequence>
<dbReference type="SUPFAM" id="SSF90123">
    <property type="entry name" value="ABC transporter transmembrane region"/>
    <property type="match status" value="1"/>
</dbReference>
<keyword evidence="6 12" id="KW-0067">ATP-binding</keyword>
<dbReference type="SMART" id="SM00382">
    <property type="entry name" value="AAA"/>
    <property type="match status" value="1"/>
</dbReference>
<evidence type="ECO:0000256" key="3">
    <source>
        <dbReference type="ARBA" id="ARBA00022475"/>
    </source>
</evidence>
<protein>
    <submittedName>
        <fullName evidence="12">Multidrug ABC transporter ATP-binding protein</fullName>
    </submittedName>
</protein>
<reference evidence="12 13" key="1">
    <citation type="journal article" date="2023" name="Int. J. Syst. Evol. Microbiol.">
        <title>Sellimonas catena sp. nov., isolated from human faeces.</title>
        <authorList>
            <person name="Hisatomi A."/>
            <person name="Ohkuma M."/>
            <person name="Sakamoto M."/>
        </authorList>
    </citation>
    <scope>NUCLEOTIDE SEQUENCE [LARGE SCALE GENOMIC DNA]</scope>
    <source>
        <strain evidence="12 13">12EGH17</strain>
    </source>
</reference>
<comment type="subcellular location">
    <subcellularLocation>
        <location evidence="1">Cell membrane</location>
        <topology evidence="1">Multi-pass membrane protein</topology>
    </subcellularLocation>
</comment>
<dbReference type="InterPro" id="IPR003593">
    <property type="entry name" value="AAA+_ATPase"/>
</dbReference>
<dbReference type="GO" id="GO:0005524">
    <property type="term" value="F:ATP binding"/>
    <property type="evidence" value="ECO:0007669"/>
    <property type="project" value="UniProtKB-KW"/>
</dbReference>
<keyword evidence="13" id="KW-1185">Reference proteome</keyword>
<dbReference type="Gene3D" id="3.40.50.300">
    <property type="entry name" value="P-loop containing nucleotide triphosphate hydrolases"/>
    <property type="match status" value="1"/>
</dbReference>
<dbReference type="Proteomes" id="UP001145145">
    <property type="component" value="Unassembled WGS sequence"/>
</dbReference>
<comment type="caution">
    <text evidence="12">The sequence shown here is derived from an EMBL/GenBank/DDBJ whole genome shotgun (WGS) entry which is preliminary data.</text>
</comment>
<dbReference type="InterPro" id="IPR017871">
    <property type="entry name" value="ABC_transporter-like_CS"/>
</dbReference>
<feature type="transmembrane region" description="Helical" evidence="9">
    <location>
        <begin position="238"/>
        <end position="258"/>
    </location>
</feature>
<evidence type="ECO:0000256" key="7">
    <source>
        <dbReference type="ARBA" id="ARBA00022989"/>
    </source>
</evidence>
<dbReference type="GO" id="GO:0015421">
    <property type="term" value="F:ABC-type oligopeptide transporter activity"/>
    <property type="evidence" value="ECO:0007669"/>
    <property type="project" value="TreeGrafter"/>
</dbReference>
<feature type="transmembrane region" description="Helical" evidence="9">
    <location>
        <begin position="20"/>
        <end position="40"/>
    </location>
</feature>
<dbReference type="PROSITE" id="PS50893">
    <property type="entry name" value="ABC_TRANSPORTER_2"/>
    <property type="match status" value="1"/>
</dbReference>
<dbReference type="InterPro" id="IPR027417">
    <property type="entry name" value="P-loop_NTPase"/>
</dbReference>
<name>A0A9W6C952_9FIRM</name>
<evidence type="ECO:0000259" key="11">
    <source>
        <dbReference type="PROSITE" id="PS50929"/>
    </source>
</evidence>
<feature type="domain" description="ABC transporter" evidence="10">
    <location>
        <begin position="340"/>
        <end position="574"/>
    </location>
</feature>
<evidence type="ECO:0000256" key="1">
    <source>
        <dbReference type="ARBA" id="ARBA00004651"/>
    </source>
</evidence>
<evidence type="ECO:0000256" key="6">
    <source>
        <dbReference type="ARBA" id="ARBA00022840"/>
    </source>
</evidence>
<keyword evidence="4 9" id="KW-0812">Transmembrane</keyword>
<dbReference type="Pfam" id="PF00005">
    <property type="entry name" value="ABC_tran"/>
    <property type="match status" value="1"/>
</dbReference>
<evidence type="ECO:0000313" key="12">
    <source>
        <dbReference type="EMBL" id="GLG03646.1"/>
    </source>
</evidence>
<feature type="transmembrane region" description="Helical" evidence="9">
    <location>
        <begin position="157"/>
        <end position="181"/>
    </location>
</feature>
<dbReference type="EMBL" id="BSBO01000006">
    <property type="protein sequence ID" value="GLG03646.1"/>
    <property type="molecule type" value="Genomic_DNA"/>
</dbReference>
<dbReference type="PROSITE" id="PS00211">
    <property type="entry name" value="ABC_TRANSPORTER_1"/>
    <property type="match status" value="1"/>
</dbReference>
<dbReference type="CDD" id="cd18548">
    <property type="entry name" value="ABC_6TM_Tm287_like"/>
    <property type="match status" value="1"/>
</dbReference>
<evidence type="ECO:0000259" key="10">
    <source>
        <dbReference type="PROSITE" id="PS50893"/>
    </source>
</evidence>
<dbReference type="PANTHER" id="PTHR43394">
    <property type="entry name" value="ATP-DEPENDENT PERMEASE MDL1, MITOCHONDRIAL"/>
    <property type="match status" value="1"/>
</dbReference>
<feature type="transmembrane region" description="Helical" evidence="9">
    <location>
        <begin position="52"/>
        <end position="73"/>
    </location>
</feature>
<evidence type="ECO:0000256" key="8">
    <source>
        <dbReference type="ARBA" id="ARBA00023136"/>
    </source>
</evidence>
<keyword evidence="3" id="KW-1003">Cell membrane</keyword>
<proteinExistence type="predicted"/>
<dbReference type="GO" id="GO:0016887">
    <property type="term" value="F:ATP hydrolysis activity"/>
    <property type="evidence" value="ECO:0007669"/>
    <property type="project" value="InterPro"/>
</dbReference>
<dbReference type="PANTHER" id="PTHR43394:SF1">
    <property type="entry name" value="ATP-BINDING CASSETTE SUB-FAMILY B MEMBER 10, MITOCHONDRIAL"/>
    <property type="match status" value="1"/>
</dbReference>
<dbReference type="GO" id="GO:0005886">
    <property type="term" value="C:plasma membrane"/>
    <property type="evidence" value="ECO:0007669"/>
    <property type="project" value="UniProtKB-SubCell"/>
</dbReference>
<dbReference type="SUPFAM" id="SSF52540">
    <property type="entry name" value="P-loop containing nucleoside triphosphate hydrolases"/>
    <property type="match status" value="1"/>
</dbReference>
<keyword evidence="5" id="KW-0547">Nucleotide-binding</keyword>
<dbReference type="FunFam" id="3.40.50.300:FF:000221">
    <property type="entry name" value="Multidrug ABC transporter ATP-binding protein"/>
    <property type="match status" value="1"/>
</dbReference>
<feature type="transmembrane region" description="Helical" evidence="9">
    <location>
        <begin position="133"/>
        <end position="151"/>
    </location>
</feature>
<dbReference type="Gene3D" id="1.20.1560.10">
    <property type="entry name" value="ABC transporter type 1, transmembrane domain"/>
    <property type="match status" value="1"/>
</dbReference>
<dbReference type="InterPro" id="IPR003439">
    <property type="entry name" value="ABC_transporter-like_ATP-bd"/>
</dbReference>
<keyword evidence="7 9" id="KW-1133">Transmembrane helix</keyword>
<dbReference type="AlphaFoldDB" id="A0A9W6C952"/>
<evidence type="ECO:0000256" key="4">
    <source>
        <dbReference type="ARBA" id="ARBA00022692"/>
    </source>
</evidence>
<dbReference type="PROSITE" id="PS50929">
    <property type="entry name" value="ABC_TM1F"/>
    <property type="match status" value="1"/>
</dbReference>
<accession>A0A9W6C952</accession>
<dbReference type="InterPro" id="IPR036640">
    <property type="entry name" value="ABC1_TM_sf"/>
</dbReference>
<dbReference type="RefSeq" id="WP_087168104.1">
    <property type="nucleotide sequence ID" value="NZ_BSBO01000006.1"/>
</dbReference>
<dbReference type="InterPro" id="IPR011527">
    <property type="entry name" value="ABC1_TM_dom"/>
</dbReference>
<feature type="transmembrane region" description="Helical" evidence="9">
    <location>
        <begin position="278"/>
        <end position="296"/>
    </location>
</feature>
<evidence type="ECO:0000256" key="5">
    <source>
        <dbReference type="ARBA" id="ARBA00022741"/>
    </source>
</evidence>
<keyword evidence="8 9" id="KW-0472">Membrane</keyword>
<gene>
    <name evidence="12" type="ORF">Selli1_08200</name>
</gene>
<evidence type="ECO:0000313" key="13">
    <source>
        <dbReference type="Proteomes" id="UP001145145"/>
    </source>
</evidence>
<evidence type="ECO:0000256" key="2">
    <source>
        <dbReference type="ARBA" id="ARBA00022448"/>
    </source>
</evidence>
<keyword evidence="2" id="KW-0813">Transport</keyword>